<keyword evidence="3" id="KW-1185">Reference proteome</keyword>
<proteinExistence type="predicted"/>
<comment type="caution">
    <text evidence="2">The sequence shown here is derived from an EMBL/GenBank/DDBJ whole genome shotgun (WGS) entry which is preliminary data.</text>
</comment>
<accession>A0A8S3XUH0</accession>
<protein>
    <submittedName>
        <fullName evidence="2">(apollo) hypothetical protein</fullName>
    </submittedName>
</protein>
<name>A0A8S3XUH0_PARAO</name>
<evidence type="ECO:0000313" key="2">
    <source>
        <dbReference type="EMBL" id="CAG5032930.1"/>
    </source>
</evidence>
<reference evidence="2" key="1">
    <citation type="submission" date="2021-04" db="EMBL/GenBank/DDBJ databases">
        <authorList>
            <person name="Tunstrom K."/>
        </authorList>
    </citation>
    <scope>NUCLEOTIDE SEQUENCE</scope>
</reference>
<dbReference type="Proteomes" id="UP000691718">
    <property type="component" value="Unassembled WGS sequence"/>
</dbReference>
<dbReference type="AlphaFoldDB" id="A0A8S3XUH0"/>
<feature type="region of interest" description="Disordered" evidence="1">
    <location>
        <begin position="48"/>
        <end position="82"/>
    </location>
</feature>
<organism evidence="2 3">
    <name type="scientific">Parnassius apollo</name>
    <name type="common">Apollo butterfly</name>
    <name type="synonym">Papilio apollo</name>
    <dbReference type="NCBI Taxonomy" id="110799"/>
    <lineage>
        <taxon>Eukaryota</taxon>
        <taxon>Metazoa</taxon>
        <taxon>Ecdysozoa</taxon>
        <taxon>Arthropoda</taxon>
        <taxon>Hexapoda</taxon>
        <taxon>Insecta</taxon>
        <taxon>Pterygota</taxon>
        <taxon>Neoptera</taxon>
        <taxon>Endopterygota</taxon>
        <taxon>Lepidoptera</taxon>
        <taxon>Glossata</taxon>
        <taxon>Ditrysia</taxon>
        <taxon>Papilionoidea</taxon>
        <taxon>Papilionidae</taxon>
        <taxon>Parnassiinae</taxon>
        <taxon>Parnassini</taxon>
        <taxon>Parnassius</taxon>
        <taxon>Parnassius</taxon>
    </lineage>
</organism>
<evidence type="ECO:0000256" key="1">
    <source>
        <dbReference type="SAM" id="MobiDB-lite"/>
    </source>
</evidence>
<evidence type="ECO:0000313" key="3">
    <source>
        <dbReference type="Proteomes" id="UP000691718"/>
    </source>
</evidence>
<sequence length="145" mass="15118">MGATVISTLVHSRGAPVAATDPWRVAVNPACKDAAVHQQHPERNRQLYVPKGLPQGPVHTPQQGPQNGAGKEAQATCPQHGTPQEGHGIFDYFIQLKAEHGAQSLVHTSAADTGALGAVPVGYVLHVAVPPVGKLPSSNANQIHC</sequence>
<gene>
    <name evidence="2" type="ORF">PAPOLLO_LOCUS19995</name>
</gene>
<dbReference type="EMBL" id="CAJQZP010001245">
    <property type="protein sequence ID" value="CAG5032930.1"/>
    <property type="molecule type" value="Genomic_DNA"/>
</dbReference>